<proteinExistence type="predicted"/>
<evidence type="ECO:0000313" key="3">
    <source>
        <dbReference type="Proteomes" id="UP000479335"/>
    </source>
</evidence>
<evidence type="ECO:0000256" key="1">
    <source>
        <dbReference type="SAM" id="MobiDB-lite"/>
    </source>
</evidence>
<dbReference type="EMBL" id="WWCN01000008">
    <property type="protein sequence ID" value="MYM23788.1"/>
    <property type="molecule type" value="Genomic_DNA"/>
</dbReference>
<dbReference type="AlphaFoldDB" id="A0A6L8KC25"/>
<name>A0A6L8KC25_9BURK</name>
<keyword evidence="3" id="KW-1185">Reference proteome</keyword>
<accession>A0A6L8KC25</accession>
<organism evidence="2 3">
    <name type="scientific">Duganella flavida</name>
    <dbReference type="NCBI Taxonomy" id="2692175"/>
    <lineage>
        <taxon>Bacteria</taxon>
        <taxon>Pseudomonadati</taxon>
        <taxon>Pseudomonadota</taxon>
        <taxon>Betaproteobacteria</taxon>
        <taxon>Burkholderiales</taxon>
        <taxon>Oxalobacteraceae</taxon>
        <taxon>Telluria group</taxon>
        <taxon>Duganella</taxon>
    </lineage>
</organism>
<reference evidence="2 3" key="1">
    <citation type="submission" date="2019-12" db="EMBL/GenBank/DDBJ databases">
        <title>Novel species isolated from a subtropical stream in China.</title>
        <authorList>
            <person name="Lu H."/>
        </authorList>
    </citation>
    <scope>NUCLEOTIDE SEQUENCE [LARGE SCALE GENOMIC DNA]</scope>
    <source>
        <strain evidence="2 3">FT135W</strain>
    </source>
</reference>
<feature type="region of interest" description="Disordered" evidence="1">
    <location>
        <begin position="14"/>
        <end position="37"/>
    </location>
</feature>
<dbReference type="RefSeq" id="WP_161007278.1">
    <property type="nucleotide sequence ID" value="NZ_WWCN01000008.1"/>
</dbReference>
<protein>
    <submittedName>
        <fullName evidence="2">Uncharacterized protein</fullName>
    </submittedName>
</protein>
<evidence type="ECO:0000313" key="2">
    <source>
        <dbReference type="EMBL" id="MYM23788.1"/>
    </source>
</evidence>
<dbReference type="Proteomes" id="UP000479335">
    <property type="component" value="Unassembled WGS sequence"/>
</dbReference>
<gene>
    <name evidence="2" type="ORF">GTP46_14130</name>
</gene>
<sequence length="206" mass="21122">MNILPNVPVSTPRIGKFSLSEGAGPGGAGARPLTARQDASSVTQAPILLGNAATIVLKASQTQLSRQQSVHEIAHVIKQIQDASPSDDATLVELTAQLNGMVGALSNLGDAAPAAGPGEDSLSNALESVSKAQAAIDASADSYYQSSLDEKASTLASAMTETLLEDINTASGSFDFSIEQTLLQADGNSLRDSPAISALVTYLLQQ</sequence>
<comment type="caution">
    <text evidence="2">The sequence shown here is derived from an EMBL/GenBank/DDBJ whole genome shotgun (WGS) entry which is preliminary data.</text>
</comment>